<keyword evidence="3" id="KW-0597">Phosphoprotein</keyword>
<evidence type="ECO:0000256" key="5">
    <source>
        <dbReference type="ARBA" id="ARBA00022777"/>
    </source>
</evidence>
<feature type="transmembrane region" description="Helical" evidence="8">
    <location>
        <begin position="122"/>
        <end position="140"/>
    </location>
</feature>
<dbReference type="InterPro" id="IPR050736">
    <property type="entry name" value="Sensor_HK_Regulatory"/>
</dbReference>
<dbReference type="SMART" id="SM00388">
    <property type="entry name" value="HisKA"/>
    <property type="match status" value="1"/>
</dbReference>
<dbReference type="PANTHER" id="PTHR43711:SF26">
    <property type="entry name" value="SENSOR HISTIDINE KINASE RCSC"/>
    <property type="match status" value="1"/>
</dbReference>
<dbReference type="Gene3D" id="1.10.287.130">
    <property type="match status" value="1"/>
</dbReference>
<evidence type="ECO:0000259" key="9">
    <source>
        <dbReference type="PROSITE" id="PS50109"/>
    </source>
</evidence>
<dbReference type="InterPro" id="IPR036097">
    <property type="entry name" value="HisK_dim/P_sf"/>
</dbReference>
<dbReference type="Pfam" id="PF00512">
    <property type="entry name" value="HisKA"/>
    <property type="match status" value="1"/>
</dbReference>
<dbReference type="Pfam" id="PF02518">
    <property type="entry name" value="HATPase_c"/>
    <property type="match status" value="1"/>
</dbReference>
<dbReference type="InterPro" id="IPR003594">
    <property type="entry name" value="HATPase_dom"/>
</dbReference>
<evidence type="ECO:0000256" key="7">
    <source>
        <dbReference type="SAM" id="MobiDB-lite"/>
    </source>
</evidence>
<evidence type="ECO:0000256" key="8">
    <source>
        <dbReference type="SAM" id="Phobius"/>
    </source>
</evidence>
<comment type="caution">
    <text evidence="10">The sequence shown here is derived from an EMBL/GenBank/DDBJ whole genome shotgun (WGS) entry which is preliminary data.</text>
</comment>
<evidence type="ECO:0000313" key="11">
    <source>
        <dbReference type="Proteomes" id="UP000432089"/>
    </source>
</evidence>
<keyword evidence="8" id="KW-0812">Transmembrane</keyword>
<dbReference type="EC" id="2.7.13.3" evidence="2"/>
<evidence type="ECO:0000256" key="2">
    <source>
        <dbReference type="ARBA" id="ARBA00012438"/>
    </source>
</evidence>
<feature type="transmembrane region" description="Helical" evidence="8">
    <location>
        <begin position="85"/>
        <end position="102"/>
    </location>
</feature>
<dbReference type="InterPro" id="IPR005467">
    <property type="entry name" value="His_kinase_dom"/>
</dbReference>
<dbReference type="InterPro" id="IPR003661">
    <property type="entry name" value="HisK_dim/P_dom"/>
</dbReference>
<feature type="domain" description="Histidine kinase" evidence="9">
    <location>
        <begin position="268"/>
        <end position="489"/>
    </location>
</feature>
<evidence type="ECO:0000256" key="6">
    <source>
        <dbReference type="ARBA" id="ARBA00023012"/>
    </source>
</evidence>
<dbReference type="PROSITE" id="PS50109">
    <property type="entry name" value="HIS_KIN"/>
    <property type="match status" value="1"/>
</dbReference>
<keyword evidence="8" id="KW-0472">Membrane</keyword>
<dbReference type="CDD" id="cd00082">
    <property type="entry name" value="HisKA"/>
    <property type="match status" value="1"/>
</dbReference>
<evidence type="ECO:0000256" key="3">
    <source>
        <dbReference type="ARBA" id="ARBA00022553"/>
    </source>
</evidence>
<protein>
    <recommendedName>
        <fullName evidence="2">histidine kinase</fullName>
        <ecNumber evidence="2">2.7.13.3</ecNumber>
    </recommendedName>
</protein>
<evidence type="ECO:0000256" key="1">
    <source>
        <dbReference type="ARBA" id="ARBA00000085"/>
    </source>
</evidence>
<feature type="transmembrane region" description="Helical" evidence="8">
    <location>
        <begin position="198"/>
        <end position="220"/>
    </location>
</feature>
<keyword evidence="11" id="KW-1185">Reference proteome</keyword>
<feature type="region of interest" description="Disordered" evidence="7">
    <location>
        <begin position="1"/>
        <end position="20"/>
    </location>
</feature>
<reference evidence="10 11" key="1">
    <citation type="submission" date="2019-09" db="EMBL/GenBank/DDBJ databases">
        <title>YIM 132180 draft genome.</title>
        <authorList>
            <person name="Zhang K."/>
        </authorList>
    </citation>
    <scope>NUCLEOTIDE SEQUENCE [LARGE SCALE GENOMIC DNA]</scope>
    <source>
        <strain evidence="10 11">YIM 132180</strain>
    </source>
</reference>
<keyword evidence="4" id="KW-0808">Transferase</keyword>
<feature type="transmembrane region" description="Helical" evidence="8">
    <location>
        <begin position="152"/>
        <end position="170"/>
    </location>
</feature>
<dbReference type="RefSeq" id="WP_150968152.1">
    <property type="nucleotide sequence ID" value="NZ_VZDO01000002.1"/>
</dbReference>
<feature type="transmembrane region" description="Helical" evidence="8">
    <location>
        <begin position="60"/>
        <end position="79"/>
    </location>
</feature>
<dbReference type="PANTHER" id="PTHR43711">
    <property type="entry name" value="TWO-COMPONENT HISTIDINE KINASE"/>
    <property type="match status" value="1"/>
</dbReference>
<evidence type="ECO:0000256" key="4">
    <source>
        <dbReference type="ARBA" id="ARBA00022679"/>
    </source>
</evidence>
<keyword evidence="8" id="KW-1133">Transmembrane helix</keyword>
<feature type="compositionally biased region" description="Polar residues" evidence="7">
    <location>
        <begin position="1"/>
        <end position="10"/>
    </location>
</feature>
<name>A0A7V7PS85_9HYPH</name>
<dbReference type="Gene3D" id="3.30.565.10">
    <property type="entry name" value="Histidine kinase-like ATPase, C-terminal domain"/>
    <property type="match status" value="1"/>
</dbReference>
<dbReference type="AlphaFoldDB" id="A0A7V7PS85"/>
<proteinExistence type="predicted"/>
<dbReference type="EMBL" id="VZDO01000002">
    <property type="protein sequence ID" value="KAB0681892.1"/>
    <property type="molecule type" value="Genomic_DNA"/>
</dbReference>
<dbReference type="SMART" id="SM00387">
    <property type="entry name" value="HATPase_c"/>
    <property type="match status" value="1"/>
</dbReference>
<keyword evidence="6" id="KW-0902">Two-component regulatory system</keyword>
<organism evidence="10 11">
    <name type="scientific">Plantimonas leprariae</name>
    <dbReference type="NCBI Taxonomy" id="2615207"/>
    <lineage>
        <taxon>Bacteria</taxon>
        <taxon>Pseudomonadati</taxon>
        <taxon>Pseudomonadota</taxon>
        <taxon>Alphaproteobacteria</taxon>
        <taxon>Hyphomicrobiales</taxon>
        <taxon>Aurantimonadaceae</taxon>
        <taxon>Plantimonas</taxon>
    </lineage>
</organism>
<dbReference type="SUPFAM" id="SSF55874">
    <property type="entry name" value="ATPase domain of HSP90 chaperone/DNA topoisomerase II/histidine kinase"/>
    <property type="match status" value="1"/>
</dbReference>
<comment type="catalytic activity">
    <reaction evidence="1">
        <text>ATP + protein L-histidine = ADP + protein N-phospho-L-histidine.</text>
        <dbReference type="EC" id="2.7.13.3"/>
    </reaction>
</comment>
<dbReference type="PRINTS" id="PR00344">
    <property type="entry name" value="BCTRLSENSOR"/>
</dbReference>
<dbReference type="SUPFAM" id="SSF47384">
    <property type="entry name" value="Homodimeric domain of signal transducing histidine kinase"/>
    <property type="match status" value="1"/>
</dbReference>
<gene>
    <name evidence="10" type="ORF">F6X38_03475</name>
</gene>
<dbReference type="InterPro" id="IPR036890">
    <property type="entry name" value="HATPase_C_sf"/>
</dbReference>
<dbReference type="Proteomes" id="UP000432089">
    <property type="component" value="Unassembled WGS sequence"/>
</dbReference>
<keyword evidence="5 10" id="KW-0418">Kinase</keyword>
<dbReference type="GO" id="GO:0000155">
    <property type="term" value="F:phosphorelay sensor kinase activity"/>
    <property type="evidence" value="ECO:0007669"/>
    <property type="project" value="InterPro"/>
</dbReference>
<evidence type="ECO:0000313" key="10">
    <source>
        <dbReference type="EMBL" id="KAB0681892.1"/>
    </source>
</evidence>
<dbReference type="InterPro" id="IPR004358">
    <property type="entry name" value="Sig_transdc_His_kin-like_C"/>
</dbReference>
<sequence>MTAAATSDLQKSAAYRQPDSRRTDLARTLRIARDRLQSPTGLAAPFGAELLALHVQAQQTAAAVMPLPIMLTAFGLSAFTDTLNALLWMATALFGFAVQFAVRRRFESVPADSVDRKRWTMLFQGGHFASGIAWAYLAAFGCEACGPLRFEIFQFAVLFLAIALTAMVSWTMRHVVAVTFMPASAILFWKLTGTSDPVAGAMYAMLIGAVPFFSVVAAKLRQNTVERMKYRAEKDELIAELDTARVISDEARRRAEEANLAKSRFLATMSHELRTPLNAILGFSEVISSEILGPIGNASYKEYVNDIHSSGQHLLGLINEILDLSRVEAGRYDMHEEAVALVAVTRDCIGYVKLKSETKGIRLKVQVEKNLPQLWADERAVRQIILNLLSNAVKFTPSGGTITVRVGWTAGGGQYVSVKDTGPGIPEEEMPVVLSNFGQGSTAIKAAEQGTGLGLPIVRALLHLHEGDFVLTSKLREGTEAVAVFPHSRVLEVMPAFNDFD</sequence>
<accession>A0A7V7PS85</accession>